<accession>A0A2X0PDE1</accession>
<feature type="compositionally biased region" description="Basic residues" evidence="1">
    <location>
        <begin position="36"/>
        <end position="48"/>
    </location>
</feature>
<reference evidence="2 3" key="1">
    <citation type="submission" date="2016-11" db="EMBL/GenBank/DDBJ databases">
        <authorList>
            <person name="Jaros S."/>
            <person name="Januszkiewicz K."/>
            <person name="Wedrychowicz H."/>
        </authorList>
    </citation>
    <scope>NUCLEOTIDE SEQUENCE [LARGE SCALE GENOMIC DNA]</scope>
</reference>
<keyword evidence="3" id="KW-1185">Reference proteome</keyword>
<name>A0A2X0PDE1_9BASI</name>
<feature type="region of interest" description="Disordered" evidence="1">
    <location>
        <begin position="27"/>
        <end position="55"/>
    </location>
</feature>
<sequence>MPTAAHLITASPSAFYHCRRIGIMRPNPVMKAGSSSKKRRLSKAHSKKGGYFEDGFGTGTGPGRLWDGRGMVAILG</sequence>
<dbReference type="EMBL" id="FQNC01000081">
    <property type="protein sequence ID" value="SGZ15825.1"/>
    <property type="molecule type" value="Genomic_DNA"/>
</dbReference>
<organism evidence="2 3">
    <name type="scientific">Microbotryum silenes-dioicae</name>
    <dbReference type="NCBI Taxonomy" id="796604"/>
    <lineage>
        <taxon>Eukaryota</taxon>
        <taxon>Fungi</taxon>
        <taxon>Dikarya</taxon>
        <taxon>Basidiomycota</taxon>
        <taxon>Pucciniomycotina</taxon>
        <taxon>Microbotryomycetes</taxon>
        <taxon>Microbotryales</taxon>
        <taxon>Microbotryaceae</taxon>
        <taxon>Microbotryum</taxon>
    </lineage>
</organism>
<dbReference type="Proteomes" id="UP000249464">
    <property type="component" value="Unassembled WGS sequence"/>
</dbReference>
<protein>
    <submittedName>
        <fullName evidence="2">BQ5605_C029g10704 protein</fullName>
    </submittedName>
</protein>
<proteinExistence type="predicted"/>
<dbReference type="AlphaFoldDB" id="A0A2X0PDE1"/>
<evidence type="ECO:0000256" key="1">
    <source>
        <dbReference type="SAM" id="MobiDB-lite"/>
    </source>
</evidence>
<gene>
    <name evidence="2" type="primary">BQ5605_C029g10704</name>
    <name evidence="2" type="ORF">BQ5605_C029G10704</name>
</gene>
<evidence type="ECO:0000313" key="3">
    <source>
        <dbReference type="Proteomes" id="UP000249464"/>
    </source>
</evidence>
<evidence type="ECO:0000313" key="2">
    <source>
        <dbReference type="EMBL" id="SGZ15825.1"/>
    </source>
</evidence>